<dbReference type="PANTHER" id="PTHR30579:SF7">
    <property type="entry name" value="HTH-TYPE TRANSCRIPTIONAL REGULATOR LRHA-RELATED"/>
    <property type="match status" value="1"/>
</dbReference>
<dbReference type="PROSITE" id="PS50931">
    <property type="entry name" value="HTH_LYSR"/>
    <property type="match status" value="1"/>
</dbReference>
<sequence length="302" mass="33020">MFDPVHLRSFLAVERERSFTAAARRLGLRQSTVSQHVAKLEATAGRRLFVRDTHTVEPTADGSAMLGFAREILDRHDAAQRYFTESTVSGRVRFGASDDLVLHELPAILAEFRRGHPRVDFELTVGLSENLHRSLDNGELDLMFGKRRPGERHGELIFRDKLEFLGAPDFVLDPDGPIPLVTYPHPSLTREIALDVLQRCGYGARVTCVADSLIGLSAAALAGLGVVLHASRLPPAGLVPVRSGARRLPDAGHLDFVLVARRSVLSEPESALRAAILANADRLVREARDSEAHSGSSIHSAR</sequence>
<name>A0A2X4UAZ7_9NOCA</name>
<dbReference type="Pfam" id="PF03466">
    <property type="entry name" value="LysR_substrate"/>
    <property type="match status" value="1"/>
</dbReference>
<keyword evidence="7" id="KW-1185">Reference proteome</keyword>
<dbReference type="SUPFAM" id="SSF53850">
    <property type="entry name" value="Periplasmic binding protein-like II"/>
    <property type="match status" value="1"/>
</dbReference>
<reference evidence="6 7" key="1">
    <citation type="submission" date="2018-06" db="EMBL/GenBank/DDBJ databases">
        <authorList>
            <consortium name="Pathogen Informatics"/>
            <person name="Doyle S."/>
        </authorList>
    </citation>
    <scope>NUCLEOTIDE SEQUENCE [LARGE SCALE GENOMIC DNA]</scope>
    <source>
        <strain evidence="6 7">NCTC10994</strain>
    </source>
</reference>
<dbReference type="AlphaFoldDB" id="A0A2X4UAZ7"/>
<dbReference type="Gene3D" id="1.10.10.10">
    <property type="entry name" value="Winged helix-like DNA-binding domain superfamily/Winged helix DNA-binding domain"/>
    <property type="match status" value="1"/>
</dbReference>
<dbReference type="InterPro" id="IPR005119">
    <property type="entry name" value="LysR_subst-bd"/>
</dbReference>
<dbReference type="InterPro" id="IPR036390">
    <property type="entry name" value="WH_DNA-bd_sf"/>
</dbReference>
<dbReference type="PANTHER" id="PTHR30579">
    <property type="entry name" value="TRANSCRIPTIONAL REGULATOR"/>
    <property type="match status" value="1"/>
</dbReference>
<dbReference type="RefSeq" id="WP_072704048.1">
    <property type="nucleotide sequence ID" value="NZ_JAFBBL010000001.1"/>
</dbReference>
<keyword evidence="4" id="KW-0804">Transcription</keyword>
<evidence type="ECO:0000256" key="3">
    <source>
        <dbReference type="ARBA" id="ARBA00023125"/>
    </source>
</evidence>
<keyword evidence="3" id="KW-0238">DNA-binding</keyword>
<feature type="domain" description="HTH lysR-type" evidence="5">
    <location>
        <begin position="2"/>
        <end position="59"/>
    </location>
</feature>
<accession>A0A2X4UAZ7</accession>
<dbReference type="SUPFAM" id="SSF46785">
    <property type="entry name" value="Winged helix' DNA-binding domain"/>
    <property type="match status" value="1"/>
</dbReference>
<dbReference type="GO" id="GO:0003677">
    <property type="term" value="F:DNA binding"/>
    <property type="evidence" value="ECO:0007669"/>
    <property type="project" value="UniProtKB-KW"/>
</dbReference>
<evidence type="ECO:0000256" key="4">
    <source>
        <dbReference type="ARBA" id="ARBA00023163"/>
    </source>
</evidence>
<organism evidence="6 7">
    <name type="scientific">Rhodococcus coprophilus</name>
    <dbReference type="NCBI Taxonomy" id="38310"/>
    <lineage>
        <taxon>Bacteria</taxon>
        <taxon>Bacillati</taxon>
        <taxon>Actinomycetota</taxon>
        <taxon>Actinomycetes</taxon>
        <taxon>Mycobacteriales</taxon>
        <taxon>Nocardiaceae</taxon>
        <taxon>Rhodococcus</taxon>
    </lineage>
</organism>
<dbReference type="STRING" id="1219011.GCA_001895045_03767"/>
<keyword evidence="2" id="KW-0805">Transcription regulation</keyword>
<dbReference type="InterPro" id="IPR000847">
    <property type="entry name" value="LysR_HTH_N"/>
</dbReference>
<dbReference type="Pfam" id="PF00126">
    <property type="entry name" value="HTH_1"/>
    <property type="match status" value="1"/>
</dbReference>
<evidence type="ECO:0000313" key="6">
    <source>
        <dbReference type="EMBL" id="SQI36987.1"/>
    </source>
</evidence>
<dbReference type="GO" id="GO:0003700">
    <property type="term" value="F:DNA-binding transcription factor activity"/>
    <property type="evidence" value="ECO:0007669"/>
    <property type="project" value="InterPro"/>
</dbReference>
<dbReference type="EMBL" id="LS483468">
    <property type="protein sequence ID" value="SQI36987.1"/>
    <property type="molecule type" value="Genomic_DNA"/>
</dbReference>
<dbReference type="KEGG" id="rcr:NCTC10994_03465"/>
<protein>
    <submittedName>
        <fullName evidence="6">LysR family transcriptional regulator</fullName>
    </submittedName>
</protein>
<evidence type="ECO:0000256" key="2">
    <source>
        <dbReference type="ARBA" id="ARBA00023015"/>
    </source>
</evidence>
<comment type="similarity">
    <text evidence="1">Belongs to the LysR transcriptional regulatory family.</text>
</comment>
<dbReference type="InterPro" id="IPR036388">
    <property type="entry name" value="WH-like_DNA-bd_sf"/>
</dbReference>
<evidence type="ECO:0000259" key="5">
    <source>
        <dbReference type="PROSITE" id="PS50931"/>
    </source>
</evidence>
<dbReference type="PRINTS" id="PR00039">
    <property type="entry name" value="HTHLYSR"/>
</dbReference>
<dbReference type="FunFam" id="1.10.10.10:FF:000001">
    <property type="entry name" value="LysR family transcriptional regulator"/>
    <property type="match status" value="1"/>
</dbReference>
<dbReference type="InterPro" id="IPR050176">
    <property type="entry name" value="LTTR"/>
</dbReference>
<gene>
    <name evidence="6" type="primary">gltC_2</name>
    <name evidence="6" type="ORF">NCTC10994_03465</name>
</gene>
<evidence type="ECO:0000313" key="7">
    <source>
        <dbReference type="Proteomes" id="UP000249091"/>
    </source>
</evidence>
<dbReference type="Proteomes" id="UP000249091">
    <property type="component" value="Chromosome 1"/>
</dbReference>
<evidence type="ECO:0000256" key="1">
    <source>
        <dbReference type="ARBA" id="ARBA00009437"/>
    </source>
</evidence>
<dbReference type="Gene3D" id="3.40.190.10">
    <property type="entry name" value="Periplasmic binding protein-like II"/>
    <property type="match status" value="2"/>
</dbReference>
<proteinExistence type="inferred from homology"/>